<dbReference type="Gene3D" id="3.40.50.2000">
    <property type="entry name" value="Glycogen Phosphorylase B"/>
    <property type="match status" value="2"/>
</dbReference>
<dbReference type="STRING" id="1409788.NC99_15650"/>
<feature type="domain" description="Glycosyl transferase family 1" evidence="3">
    <location>
        <begin position="182"/>
        <end position="341"/>
    </location>
</feature>
<organism evidence="4 5">
    <name type="scientific">Sunxiuqinia dokdonensis</name>
    <dbReference type="NCBI Taxonomy" id="1409788"/>
    <lineage>
        <taxon>Bacteria</taxon>
        <taxon>Pseudomonadati</taxon>
        <taxon>Bacteroidota</taxon>
        <taxon>Bacteroidia</taxon>
        <taxon>Marinilabiliales</taxon>
        <taxon>Prolixibacteraceae</taxon>
        <taxon>Sunxiuqinia</taxon>
    </lineage>
</organism>
<proteinExistence type="predicted"/>
<evidence type="ECO:0000256" key="1">
    <source>
        <dbReference type="ARBA" id="ARBA00022676"/>
    </source>
</evidence>
<dbReference type="Pfam" id="PF00534">
    <property type="entry name" value="Glycos_transf_1"/>
    <property type="match status" value="1"/>
</dbReference>
<keyword evidence="2" id="KW-0808">Transferase</keyword>
<evidence type="ECO:0000313" key="4">
    <source>
        <dbReference type="EMBL" id="KOH45618.1"/>
    </source>
</evidence>
<name>A0A0L8VB81_9BACT</name>
<comment type="caution">
    <text evidence="4">The sequence shown here is derived from an EMBL/GenBank/DDBJ whole genome shotgun (WGS) entry which is preliminary data.</text>
</comment>
<dbReference type="InterPro" id="IPR001296">
    <property type="entry name" value="Glyco_trans_1"/>
</dbReference>
<sequence>MKPDVLFLLHLPPAIHGSAIVGLSIKESEKINHAFNGRFINLLLSKEVNDSGNLSLLKLFKALKISFQLIKVLLQKKPDVCYLALTTTGTAFFKDFLLIVLLKLFRIPLVYHLHNKGFAQKENSSFFRKLFRFTFKDSKVIILSRQLFSDVAAYVSPEQVEICPNGVARVAGDVAPRANAVPRILFLSNLIKSKGIIVLLEACVVLKNRNCIFQCVIAGGDGDISGTQLNEMIHSLGLEEHVSYVGSKFGQEKDRVFKSADLFVFPTYYNAETFGLVNAEAMQYRLPVVSTFEGGIPDIVEDGVTGFLVPQRDVGALADKLELLLKDEDLRNRMGQAGYQRYENEFTQERFENRLIEIMQRVLDERSINEN</sequence>
<dbReference type="PANTHER" id="PTHR12526:SF510">
    <property type="entry name" value="D-INOSITOL 3-PHOSPHATE GLYCOSYLTRANSFERASE"/>
    <property type="match status" value="1"/>
</dbReference>
<protein>
    <recommendedName>
        <fullName evidence="3">Glycosyl transferase family 1 domain-containing protein</fullName>
    </recommendedName>
</protein>
<dbReference type="SUPFAM" id="SSF53756">
    <property type="entry name" value="UDP-Glycosyltransferase/glycogen phosphorylase"/>
    <property type="match status" value="1"/>
</dbReference>
<keyword evidence="1" id="KW-0328">Glycosyltransferase</keyword>
<evidence type="ECO:0000313" key="5">
    <source>
        <dbReference type="Proteomes" id="UP000036958"/>
    </source>
</evidence>
<keyword evidence="5" id="KW-1185">Reference proteome</keyword>
<gene>
    <name evidence="4" type="ORF">NC99_15650</name>
</gene>
<dbReference type="EMBL" id="LGIA01000089">
    <property type="protein sequence ID" value="KOH45618.1"/>
    <property type="molecule type" value="Genomic_DNA"/>
</dbReference>
<dbReference type="CDD" id="cd03801">
    <property type="entry name" value="GT4_PimA-like"/>
    <property type="match status" value="1"/>
</dbReference>
<dbReference type="GO" id="GO:0016757">
    <property type="term" value="F:glycosyltransferase activity"/>
    <property type="evidence" value="ECO:0007669"/>
    <property type="project" value="UniProtKB-KW"/>
</dbReference>
<dbReference type="Proteomes" id="UP000036958">
    <property type="component" value="Unassembled WGS sequence"/>
</dbReference>
<accession>A0A0L8VB81</accession>
<reference evidence="5" key="1">
    <citation type="submission" date="2015-07" db="EMBL/GenBank/DDBJ databases">
        <title>Genome sequencing of Sunxiuqinia dokdonensis strain SK.</title>
        <authorList>
            <person name="Ahn S."/>
            <person name="Kim B.-C."/>
        </authorList>
    </citation>
    <scope>NUCLEOTIDE SEQUENCE [LARGE SCALE GENOMIC DNA]</scope>
    <source>
        <strain evidence="5">SK</strain>
    </source>
</reference>
<dbReference type="AlphaFoldDB" id="A0A0L8VB81"/>
<dbReference type="RefSeq" id="WP_053181483.1">
    <property type="nucleotide sequence ID" value="NZ_LGIA01000089.1"/>
</dbReference>
<evidence type="ECO:0000256" key="2">
    <source>
        <dbReference type="ARBA" id="ARBA00022679"/>
    </source>
</evidence>
<dbReference type="PANTHER" id="PTHR12526">
    <property type="entry name" value="GLYCOSYLTRANSFERASE"/>
    <property type="match status" value="1"/>
</dbReference>
<evidence type="ECO:0000259" key="3">
    <source>
        <dbReference type="Pfam" id="PF00534"/>
    </source>
</evidence>
<dbReference type="OrthoDB" id="7560678at2"/>